<dbReference type="InterPro" id="IPR055166">
    <property type="entry name" value="Transc_reg_Sar_Rot_HTH"/>
</dbReference>
<dbReference type="PANTHER" id="PTHR33164">
    <property type="entry name" value="TRANSCRIPTIONAL REGULATOR, MARR FAMILY"/>
    <property type="match status" value="1"/>
</dbReference>
<dbReference type="InterPro" id="IPR000835">
    <property type="entry name" value="HTH_MarR-typ"/>
</dbReference>
<keyword evidence="1" id="KW-0805">Transcription regulation</keyword>
<organism evidence="5 6">
    <name type="scientific">Bacillus rhizoplanae</name>
    <dbReference type="NCBI Taxonomy" id="2880966"/>
    <lineage>
        <taxon>Bacteria</taxon>
        <taxon>Bacillati</taxon>
        <taxon>Bacillota</taxon>
        <taxon>Bacilli</taxon>
        <taxon>Bacillales</taxon>
        <taxon>Bacillaceae</taxon>
        <taxon>Bacillus</taxon>
    </lineage>
</organism>
<dbReference type="PROSITE" id="PS50995">
    <property type="entry name" value="HTH_MARR_2"/>
    <property type="match status" value="1"/>
</dbReference>
<dbReference type="RefSeq" id="WP_230574119.1">
    <property type="nucleotide sequence ID" value="NZ_CAKJTI010000003.1"/>
</dbReference>
<dbReference type="SUPFAM" id="SSF46785">
    <property type="entry name" value="Winged helix' DNA-binding domain"/>
    <property type="match status" value="1"/>
</dbReference>
<evidence type="ECO:0000313" key="5">
    <source>
        <dbReference type="EMBL" id="CAG9611889.1"/>
    </source>
</evidence>
<dbReference type="InterPro" id="IPR036390">
    <property type="entry name" value="WH_DNA-bd_sf"/>
</dbReference>
<keyword evidence="6" id="KW-1185">Reference proteome</keyword>
<proteinExistence type="predicted"/>
<dbReference type="EMBL" id="CAKJTI010000003">
    <property type="protein sequence ID" value="CAG9611889.1"/>
    <property type="molecule type" value="Genomic_DNA"/>
</dbReference>
<accession>A0ABN7ZVB9</accession>
<comment type="caution">
    <text evidence="5">The sequence shown here is derived from an EMBL/GenBank/DDBJ whole genome shotgun (WGS) entry which is preliminary data.</text>
</comment>
<evidence type="ECO:0000256" key="3">
    <source>
        <dbReference type="ARBA" id="ARBA00023163"/>
    </source>
</evidence>
<dbReference type="PANTHER" id="PTHR33164:SF89">
    <property type="entry name" value="MARR FAMILY REGULATORY PROTEIN"/>
    <property type="match status" value="1"/>
</dbReference>
<evidence type="ECO:0000256" key="2">
    <source>
        <dbReference type="ARBA" id="ARBA00023125"/>
    </source>
</evidence>
<dbReference type="Pfam" id="PF22381">
    <property type="entry name" value="Staph_reg_Sar_Rot"/>
    <property type="match status" value="1"/>
</dbReference>
<keyword evidence="2" id="KW-0238">DNA-binding</keyword>
<sequence>MLTLNKHWETIYFYLRHEYEENLSHQAIRILQMISRKEAQTISDIAAKLSLSHNTASEHIKRLIQKEFVVKKRSKQDERVVLVTVTKKGKNALATHTLLDETKLKKIEEKLSEEEKQLIQSAFELLAKEAYDVFSH</sequence>
<reference evidence="5 6" key="1">
    <citation type="submission" date="2021-10" db="EMBL/GenBank/DDBJ databases">
        <authorList>
            <person name="Criscuolo A."/>
        </authorList>
    </citation>
    <scope>NUCLEOTIDE SEQUENCE [LARGE SCALE GENOMIC DNA]</scope>
    <source>
        <strain evidence="6">CIP 111899</strain>
    </source>
</reference>
<name>A0ABN7ZVB9_9BACI</name>
<feature type="domain" description="HTH marR-type" evidence="4">
    <location>
        <begin position="1"/>
        <end position="128"/>
    </location>
</feature>
<evidence type="ECO:0000259" key="4">
    <source>
        <dbReference type="PROSITE" id="PS50995"/>
    </source>
</evidence>
<gene>
    <name evidence="5" type="ORF">BACCIP111899_01061</name>
</gene>
<dbReference type="SMART" id="SM00347">
    <property type="entry name" value="HTH_MARR"/>
    <property type="match status" value="1"/>
</dbReference>
<dbReference type="Gene3D" id="1.10.10.10">
    <property type="entry name" value="Winged helix-like DNA-binding domain superfamily/Winged helix DNA-binding domain"/>
    <property type="match status" value="1"/>
</dbReference>
<keyword evidence="3" id="KW-0804">Transcription</keyword>
<dbReference type="InterPro" id="IPR039422">
    <property type="entry name" value="MarR/SlyA-like"/>
</dbReference>
<dbReference type="Proteomes" id="UP000789423">
    <property type="component" value="Unassembled WGS sequence"/>
</dbReference>
<dbReference type="InterPro" id="IPR036388">
    <property type="entry name" value="WH-like_DNA-bd_sf"/>
</dbReference>
<evidence type="ECO:0000256" key="1">
    <source>
        <dbReference type="ARBA" id="ARBA00023015"/>
    </source>
</evidence>
<evidence type="ECO:0000313" key="6">
    <source>
        <dbReference type="Proteomes" id="UP000789423"/>
    </source>
</evidence>
<protein>
    <recommendedName>
        <fullName evidence="4">HTH marR-type domain-containing protein</fullName>
    </recommendedName>
</protein>